<evidence type="ECO:0000256" key="3">
    <source>
        <dbReference type="SAM" id="Phobius"/>
    </source>
</evidence>
<feature type="transmembrane region" description="Helical" evidence="3">
    <location>
        <begin position="6"/>
        <end position="24"/>
    </location>
</feature>
<dbReference type="NCBIfam" id="TIGR00254">
    <property type="entry name" value="GGDEF"/>
    <property type="match status" value="1"/>
</dbReference>
<feature type="transmembrane region" description="Helical" evidence="3">
    <location>
        <begin position="59"/>
        <end position="77"/>
    </location>
</feature>
<feature type="transmembrane region" description="Helical" evidence="3">
    <location>
        <begin position="148"/>
        <end position="166"/>
    </location>
</feature>
<dbReference type="PROSITE" id="PS50887">
    <property type="entry name" value="GGDEF"/>
    <property type="match status" value="1"/>
</dbReference>
<dbReference type="PANTHER" id="PTHR45138:SF9">
    <property type="entry name" value="DIGUANYLATE CYCLASE DGCM-RELATED"/>
    <property type="match status" value="1"/>
</dbReference>
<name>A0ABU4AF77_9HYPH</name>
<keyword evidence="3" id="KW-1133">Transmembrane helix</keyword>
<dbReference type="CDD" id="cd01949">
    <property type="entry name" value="GGDEF"/>
    <property type="match status" value="1"/>
</dbReference>
<protein>
    <recommendedName>
        <fullName evidence="1">diguanylate cyclase</fullName>
        <ecNumber evidence="1">2.7.7.65</ecNumber>
    </recommendedName>
</protein>
<organism evidence="5 6">
    <name type="scientific">Nitratireductor aquimarinus</name>
    <dbReference type="NCBI Taxonomy" id="889300"/>
    <lineage>
        <taxon>Bacteria</taxon>
        <taxon>Pseudomonadati</taxon>
        <taxon>Pseudomonadota</taxon>
        <taxon>Alphaproteobacteria</taxon>
        <taxon>Hyphomicrobiales</taxon>
        <taxon>Phyllobacteriaceae</taxon>
        <taxon>Nitratireductor</taxon>
    </lineage>
</organism>
<evidence type="ECO:0000313" key="5">
    <source>
        <dbReference type="EMBL" id="MDV6224879.1"/>
    </source>
</evidence>
<dbReference type="GO" id="GO:0052621">
    <property type="term" value="F:diguanylate cyclase activity"/>
    <property type="evidence" value="ECO:0007669"/>
    <property type="project" value="UniProtKB-EC"/>
</dbReference>
<evidence type="ECO:0000313" key="6">
    <source>
        <dbReference type="Proteomes" id="UP001185659"/>
    </source>
</evidence>
<keyword evidence="3" id="KW-0472">Membrane</keyword>
<evidence type="ECO:0000259" key="4">
    <source>
        <dbReference type="PROSITE" id="PS50887"/>
    </source>
</evidence>
<evidence type="ECO:0000256" key="2">
    <source>
        <dbReference type="ARBA" id="ARBA00034247"/>
    </source>
</evidence>
<reference evidence="5 6" key="1">
    <citation type="submission" date="2023-10" db="EMBL/GenBank/DDBJ databases">
        <authorList>
            <person name="Venkata Ramana C."/>
            <person name="Sasikala C."/>
            <person name="Dhurka M."/>
        </authorList>
    </citation>
    <scope>NUCLEOTIDE SEQUENCE [LARGE SCALE GENOMIC DNA]</scope>
    <source>
        <strain evidence="5 6">KCTC 32151</strain>
    </source>
</reference>
<feature type="transmembrane region" description="Helical" evidence="3">
    <location>
        <begin position="36"/>
        <end position="53"/>
    </location>
</feature>
<proteinExistence type="predicted"/>
<dbReference type="InterPro" id="IPR050469">
    <property type="entry name" value="Diguanylate_Cyclase"/>
</dbReference>
<dbReference type="InterPro" id="IPR043128">
    <property type="entry name" value="Rev_trsase/Diguanyl_cyclase"/>
</dbReference>
<dbReference type="EMBL" id="JAWLIP010000001">
    <property type="protein sequence ID" value="MDV6224879.1"/>
    <property type="molecule type" value="Genomic_DNA"/>
</dbReference>
<comment type="catalytic activity">
    <reaction evidence="2">
        <text>2 GTP = 3',3'-c-di-GMP + 2 diphosphate</text>
        <dbReference type="Rhea" id="RHEA:24898"/>
        <dbReference type="ChEBI" id="CHEBI:33019"/>
        <dbReference type="ChEBI" id="CHEBI:37565"/>
        <dbReference type="ChEBI" id="CHEBI:58805"/>
        <dbReference type="EC" id="2.7.7.65"/>
    </reaction>
</comment>
<keyword evidence="3" id="KW-0812">Transmembrane</keyword>
<dbReference type="EC" id="2.7.7.65" evidence="1"/>
<feature type="domain" description="GGDEF" evidence="4">
    <location>
        <begin position="246"/>
        <end position="380"/>
    </location>
</feature>
<dbReference type="Pfam" id="PF00990">
    <property type="entry name" value="GGDEF"/>
    <property type="match status" value="1"/>
</dbReference>
<keyword evidence="5" id="KW-0548">Nucleotidyltransferase</keyword>
<feature type="transmembrane region" description="Helical" evidence="3">
    <location>
        <begin position="186"/>
        <end position="207"/>
    </location>
</feature>
<dbReference type="PANTHER" id="PTHR45138">
    <property type="entry name" value="REGULATORY COMPONENTS OF SENSORY TRANSDUCTION SYSTEM"/>
    <property type="match status" value="1"/>
</dbReference>
<evidence type="ECO:0000256" key="1">
    <source>
        <dbReference type="ARBA" id="ARBA00012528"/>
    </source>
</evidence>
<keyword evidence="5" id="KW-0808">Transferase</keyword>
<gene>
    <name evidence="5" type="ORF">R2G56_01145</name>
</gene>
<feature type="transmembrane region" description="Helical" evidence="3">
    <location>
        <begin position="89"/>
        <end position="109"/>
    </location>
</feature>
<dbReference type="InterPro" id="IPR029787">
    <property type="entry name" value="Nucleotide_cyclase"/>
</dbReference>
<sequence length="383" mass="41918">MNNFTLFAANAIVVLVMASVFFIAGRARHEPYWDTWGVANLVICLALLCYMAGAHLPDALRGALPNGLLVLGISLRWRAARQFENRHAPLALFFLPLALFLVLSAAPLAAGSYPAFHLVTNVIQTAIALACAYEFWRDNDDKSLSRKGLILAYGILAATFIVRFAQALLVGDGFVRQMSLDTILTIQLYVALFHFLASSAFALTLAYERDAQKLHHLASHDGLTGLLNRRAFEAEARSFLERNPEQPFALAIFDLDHFKQINDQHGHATGDRTLEACAEAFRETFEQSAIIARWGGEEFVALLPDLSPVEAALAVDRLRANVAAIAVPTQNGVMHPSLSAGICYSNAKRTRDLETLISVADSGLYAAKKRGRNRVEQVAVTAA</sequence>
<dbReference type="InterPro" id="IPR000160">
    <property type="entry name" value="GGDEF_dom"/>
</dbReference>
<dbReference type="SMART" id="SM00267">
    <property type="entry name" value="GGDEF"/>
    <property type="match status" value="1"/>
</dbReference>
<dbReference type="Proteomes" id="UP001185659">
    <property type="component" value="Unassembled WGS sequence"/>
</dbReference>
<feature type="transmembrane region" description="Helical" evidence="3">
    <location>
        <begin position="115"/>
        <end position="136"/>
    </location>
</feature>
<accession>A0ABU4AF77</accession>
<dbReference type="RefSeq" id="WP_317560199.1">
    <property type="nucleotide sequence ID" value="NZ_JAWLIP010000001.1"/>
</dbReference>
<comment type="caution">
    <text evidence="5">The sequence shown here is derived from an EMBL/GenBank/DDBJ whole genome shotgun (WGS) entry which is preliminary data.</text>
</comment>
<dbReference type="SUPFAM" id="SSF55073">
    <property type="entry name" value="Nucleotide cyclase"/>
    <property type="match status" value="1"/>
</dbReference>
<keyword evidence="6" id="KW-1185">Reference proteome</keyword>
<dbReference type="Gene3D" id="3.30.70.270">
    <property type="match status" value="1"/>
</dbReference>